<organism evidence="2 3">
    <name type="scientific">Acanthosepion pharaonis</name>
    <name type="common">Pharaoh cuttlefish</name>
    <name type="synonym">Sepia pharaonis</name>
    <dbReference type="NCBI Taxonomy" id="158019"/>
    <lineage>
        <taxon>Eukaryota</taxon>
        <taxon>Metazoa</taxon>
        <taxon>Spiralia</taxon>
        <taxon>Lophotrochozoa</taxon>
        <taxon>Mollusca</taxon>
        <taxon>Cephalopoda</taxon>
        <taxon>Coleoidea</taxon>
        <taxon>Decapodiformes</taxon>
        <taxon>Sepiida</taxon>
        <taxon>Sepiina</taxon>
        <taxon>Sepiidae</taxon>
        <taxon>Acanthosepion</taxon>
    </lineage>
</organism>
<dbReference type="AlphaFoldDB" id="A0A812BWC2"/>
<feature type="transmembrane region" description="Helical" evidence="1">
    <location>
        <begin position="119"/>
        <end position="141"/>
    </location>
</feature>
<feature type="transmembrane region" description="Helical" evidence="1">
    <location>
        <begin position="86"/>
        <end position="113"/>
    </location>
</feature>
<evidence type="ECO:0000256" key="1">
    <source>
        <dbReference type="SAM" id="Phobius"/>
    </source>
</evidence>
<keyword evidence="3" id="KW-1185">Reference proteome</keyword>
<dbReference type="Proteomes" id="UP000597762">
    <property type="component" value="Unassembled WGS sequence"/>
</dbReference>
<comment type="caution">
    <text evidence="2">The sequence shown here is derived from an EMBL/GenBank/DDBJ whole genome shotgun (WGS) entry which is preliminary data.</text>
</comment>
<keyword evidence="1" id="KW-0472">Membrane</keyword>
<sequence>MSSRYRFHGNISYLTCNASLVGPVISLTSTIITVCAVTTTMTAVVITATSHVEFTMMTAATILSSVPIFFLVWVCRLPPISKPGFFLCHAIPFIITSLFSRFCPSLFVLSYLFNLHLSLSIFILFYSLIRFLSVSVVHLLVQSFSHLLISPLTWDICQTSQSSHSAKRITRQSVNHRPNLQYCLKMRWS</sequence>
<keyword evidence="1" id="KW-0812">Transmembrane</keyword>
<gene>
    <name evidence="2" type="ORF">SPHA_23895</name>
</gene>
<feature type="transmembrane region" description="Helical" evidence="1">
    <location>
        <begin position="54"/>
        <end position="74"/>
    </location>
</feature>
<name>A0A812BWC2_ACAPH</name>
<dbReference type="EMBL" id="CAHIKZ030000887">
    <property type="protein sequence ID" value="CAE1243604.1"/>
    <property type="molecule type" value="Genomic_DNA"/>
</dbReference>
<feature type="transmembrane region" description="Helical" evidence="1">
    <location>
        <begin position="20"/>
        <end position="48"/>
    </location>
</feature>
<accession>A0A812BWC2</accession>
<evidence type="ECO:0000313" key="3">
    <source>
        <dbReference type="Proteomes" id="UP000597762"/>
    </source>
</evidence>
<keyword evidence="1" id="KW-1133">Transmembrane helix</keyword>
<protein>
    <submittedName>
        <fullName evidence="2">Uncharacterized protein</fullName>
    </submittedName>
</protein>
<proteinExistence type="predicted"/>
<reference evidence="2" key="1">
    <citation type="submission" date="2021-01" db="EMBL/GenBank/DDBJ databases">
        <authorList>
            <person name="Li R."/>
            <person name="Bekaert M."/>
        </authorList>
    </citation>
    <scope>NUCLEOTIDE SEQUENCE</scope>
    <source>
        <strain evidence="2">Farmed</strain>
    </source>
</reference>
<evidence type="ECO:0000313" key="2">
    <source>
        <dbReference type="EMBL" id="CAE1243604.1"/>
    </source>
</evidence>